<protein>
    <submittedName>
        <fullName evidence="1">Uncharacterized protein</fullName>
    </submittedName>
</protein>
<proteinExistence type="predicted"/>
<reference evidence="2" key="1">
    <citation type="journal article" date="2011" name="Nat. Biotechnol.">
        <title>The genomic sequence of the Chinese hamster ovary (CHO)-K1 cell line.</title>
        <authorList>
            <person name="Xu X."/>
            <person name="Nagarajan H."/>
            <person name="Lewis N.E."/>
            <person name="Pan S."/>
            <person name="Cai Z."/>
            <person name="Liu X."/>
            <person name="Chen W."/>
            <person name="Xie M."/>
            <person name="Wang W."/>
            <person name="Hammond S."/>
            <person name="Andersen M.R."/>
            <person name="Neff N."/>
            <person name="Passarelli B."/>
            <person name="Koh W."/>
            <person name="Fan H.C."/>
            <person name="Wang J."/>
            <person name="Gui Y."/>
            <person name="Lee K.H."/>
            <person name="Betenbaugh M.J."/>
            <person name="Quake S.R."/>
            <person name="Famili I."/>
            <person name="Palsson B.O."/>
            <person name="Wang J."/>
        </authorList>
    </citation>
    <scope>NUCLEOTIDE SEQUENCE [LARGE SCALE GENOMIC DNA]</scope>
    <source>
        <strain evidence="2">CHO K1 cell line</strain>
    </source>
</reference>
<gene>
    <name evidence="1" type="ORF">I79_001819</name>
</gene>
<organism evidence="1 2">
    <name type="scientific">Cricetulus griseus</name>
    <name type="common">Chinese hamster</name>
    <name type="synonym">Cricetulus barabensis griseus</name>
    <dbReference type="NCBI Taxonomy" id="10029"/>
    <lineage>
        <taxon>Eukaryota</taxon>
        <taxon>Metazoa</taxon>
        <taxon>Chordata</taxon>
        <taxon>Craniata</taxon>
        <taxon>Vertebrata</taxon>
        <taxon>Euteleostomi</taxon>
        <taxon>Mammalia</taxon>
        <taxon>Eutheria</taxon>
        <taxon>Euarchontoglires</taxon>
        <taxon>Glires</taxon>
        <taxon>Rodentia</taxon>
        <taxon>Myomorpha</taxon>
        <taxon>Muroidea</taxon>
        <taxon>Cricetidae</taxon>
        <taxon>Cricetinae</taxon>
        <taxon>Cricetulus</taxon>
    </lineage>
</organism>
<name>G3GVS2_CRIGR</name>
<dbReference type="Proteomes" id="UP000001075">
    <property type="component" value="Unassembled WGS sequence"/>
</dbReference>
<dbReference type="InParanoid" id="G3GVS2"/>
<sequence>MAQRMAFCNMQILRNSKVLSEYSHIFTYDLPMAASCYIGKSSSCDRLELYCLQS</sequence>
<evidence type="ECO:0000313" key="1">
    <source>
        <dbReference type="EMBL" id="EGV95454.1"/>
    </source>
</evidence>
<accession>G3GVS2</accession>
<evidence type="ECO:0000313" key="2">
    <source>
        <dbReference type="Proteomes" id="UP000001075"/>
    </source>
</evidence>
<dbReference type="AlphaFoldDB" id="G3GVS2"/>
<dbReference type="EMBL" id="JH000042">
    <property type="protein sequence ID" value="EGV95454.1"/>
    <property type="molecule type" value="Genomic_DNA"/>
</dbReference>